<proteinExistence type="predicted"/>
<dbReference type="AlphaFoldDB" id="A0A4Y2JNV9"/>
<dbReference type="Gene3D" id="3.30.420.10">
    <property type="entry name" value="Ribonuclease H-like superfamily/Ribonuclease H"/>
    <property type="match status" value="1"/>
</dbReference>
<reference evidence="1 2" key="1">
    <citation type="journal article" date="2019" name="Sci. Rep.">
        <title>Orb-weaving spider Araneus ventricosus genome elucidates the spidroin gene catalogue.</title>
        <authorList>
            <person name="Kono N."/>
            <person name="Nakamura H."/>
            <person name="Ohtoshi R."/>
            <person name="Moran D.A.P."/>
            <person name="Shinohara A."/>
            <person name="Yoshida Y."/>
            <person name="Fujiwara M."/>
            <person name="Mori M."/>
            <person name="Tomita M."/>
            <person name="Arakawa K."/>
        </authorList>
    </citation>
    <scope>NUCLEOTIDE SEQUENCE [LARGE SCALE GENOMIC DNA]</scope>
</reference>
<dbReference type="Proteomes" id="UP000499080">
    <property type="component" value="Unassembled WGS sequence"/>
</dbReference>
<comment type="caution">
    <text evidence="1">The sequence shown here is derived from an EMBL/GenBank/DDBJ whole genome shotgun (WGS) entry which is preliminary data.</text>
</comment>
<protein>
    <submittedName>
        <fullName evidence="1">Uncharacterized protein</fullName>
    </submittedName>
</protein>
<dbReference type="InterPro" id="IPR036397">
    <property type="entry name" value="RNaseH_sf"/>
</dbReference>
<dbReference type="EMBL" id="BGPR01003666">
    <property type="protein sequence ID" value="GBM91012.1"/>
    <property type="molecule type" value="Genomic_DNA"/>
</dbReference>
<accession>A0A4Y2JNV9</accession>
<name>A0A4Y2JNV9_ARAVE</name>
<keyword evidence="2" id="KW-1185">Reference proteome</keyword>
<sequence>MDKGKSVRTSTSTSTSEKVTVWCGFTAWFIVSFFFGEIGPAGPATCTVNGVRYESLLRNHVIPALQQRHACMASTIFMQDCAPPQCKSC</sequence>
<dbReference type="GO" id="GO:0003676">
    <property type="term" value="F:nucleic acid binding"/>
    <property type="evidence" value="ECO:0007669"/>
    <property type="project" value="InterPro"/>
</dbReference>
<organism evidence="1 2">
    <name type="scientific">Araneus ventricosus</name>
    <name type="common">Orbweaver spider</name>
    <name type="synonym">Epeira ventricosa</name>
    <dbReference type="NCBI Taxonomy" id="182803"/>
    <lineage>
        <taxon>Eukaryota</taxon>
        <taxon>Metazoa</taxon>
        <taxon>Ecdysozoa</taxon>
        <taxon>Arthropoda</taxon>
        <taxon>Chelicerata</taxon>
        <taxon>Arachnida</taxon>
        <taxon>Araneae</taxon>
        <taxon>Araneomorphae</taxon>
        <taxon>Entelegynae</taxon>
        <taxon>Araneoidea</taxon>
        <taxon>Araneidae</taxon>
        <taxon>Araneus</taxon>
    </lineage>
</organism>
<evidence type="ECO:0000313" key="1">
    <source>
        <dbReference type="EMBL" id="GBM91012.1"/>
    </source>
</evidence>
<evidence type="ECO:0000313" key="2">
    <source>
        <dbReference type="Proteomes" id="UP000499080"/>
    </source>
</evidence>
<gene>
    <name evidence="1" type="ORF">AVEN_115931_1</name>
</gene>